<protein>
    <submittedName>
        <fullName evidence="1">Uncharacterized protein</fullName>
    </submittedName>
</protein>
<feature type="non-terminal residue" evidence="1">
    <location>
        <position position="1"/>
    </location>
</feature>
<organism evidence="1">
    <name type="scientific">Ixodes ricinus</name>
    <name type="common">Common tick</name>
    <name type="synonym">Acarus ricinus</name>
    <dbReference type="NCBI Taxonomy" id="34613"/>
    <lineage>
        <taxon>Eukaryota</taxon>
        <taxon>Metazoa</taxon>
        <taxon>Ecdysozoa</taxon>
        <taxon>Arthropoda</taxon>
        <taxon>Chelicerata</taxon>
        <taxon>Arachnida</taxon>
        <taxon>Acari</taxon>
        <taxon>Parasitiformes</taxon>
        <taxon>Ixodida</taxon>
        <taxon>Ixodoidea</taxon>
        <taxon>Ixodidae</taxon>
        <taxon>Ixodinae</taxon>
        <taxon>Ixodes</taxon>
    </lineage>
</organism>
<reference evidence="1" key="1">
    <citation type="submission" date="2016-02" db="EMBL/GenBank/DDBJ databases">
        <title>RNAseq analyses of the midgut from blood- or serum-fed Ixodes ricinus ticks.</title>
        <authorList>
            <person name="Perner J."/>
            <person name="Provaznik J."/>
            <person name="Schrenkova J."/>
            <person name="Urbanova V."/>
            <person name="Ribeiro J.M."/>
            <person name="Kopacek P."/>
        </authorList>
    </citation>
    <scope>NUCLEOTIDE SEQUENCE</scope>
    <source>
        <tissue evidence="1">Gut</tissue>
    </source>
</reference>
<evidence type="ECO:0000313" key="1">
    <source>
        <dbReference type="EMBL" id="JAP74639.1"/>
    </source>
</evidence>
<name>A0A131Y5W6_IXORI</name>
<sequence length="164" mass="18571">NMPAEVLTCKKQTCGKELTDTGKKLLVCSSCFTVTCRNCEAAHENLTCKAYREGRNEKTSTVSRGPKDQPGLDCADSKKYDGNSSELFIPGEEYVCGARLQGFNGYYYCCFSVVLHEGSQRFWCPWCLAKHSIVTTDESGRSWIKRERQAPPSRFRPNNWSCQR</sequence>
<dbReference type="AlphaFoldDB" id="A0A131Y5W6"/>
<dbReference type="EMBL" id="GEFM01001157">
    <property type="protein sequence ID" value="JAP74639.1"/>
    <property type="molecule type" value="mRNA"/>
</dbReference>
<proteinExistence type="evidence at transcript level"/>
<accession>A0A131Y5W6</accession>